<keyword evidence="2" id="KW-1185">Reference proteome</keyword>
<organism evidence="1 2">
    <name type="scientific">Pristionchus mayeri</name>
    <dbReference type="NCBI Taxonomy" id="1317129"/>
    <lineage>
        <taxon>Eukaryota</taxon>
        <taxon>Metazoa</taxon>
        <taxon>Ecdysozoa</taxon>
        <taxon>Nematoda</taxon>
        <taxon>Chromadorea</taxon>
        <taxon>Rhabditida</taxon>
        <taxon>Rhabditina</taxon>
        <taxon>Diplogasteromorpha</taxon>
        <taxon>Diplogasteroidea</taxon>
        <taxon>Neodiplogasteridae</taxon>
        <taxon>Pristionchus</taxon>
    </lineage>
</organism>
<dbReference type="AlphaFoldDB" id="A0AAN4ZVH4"/>
<protein>
    <submittedName>
        <fullName evidence="1">Uncharacterized protein</fullName>
    </submittedName>
</protein>
<dbReference type="EMBL" id="BTRK01000003">
    <property type="protein sequence ID" value="GMR44355.1"/>
    <property type="molecule type" value="Genomic_DNA"/>
</dbReference>
<reference evidence="2" key="1">
    <citation type="submission" date="2022-10" db="EMBL/GenBank/DDBJ databases">
        <title>Genome assembly of Pristionchus species.</title>
        <authorList>
            <person name="Yoshida K."/>
            <person name="Sommer R.J."/>
        </authorList>
    </citation>
    <scope>NUCLEOTIDE SEQUENCE [LARGE SCALE GENOMIC DNA]</scope>
    <source>
        <strain evidence="2">RS5460</strain>
    </source>
</reference>
<accession>A0AAN4ZVH4</accession>
<comment type="caution">
    <text evidence="1">The sequence shown here is derived from an EMBL/GenBank/DDBJ whole genome shotgun (WGS) entry which is preliminary data.</text>
</comment>
<evidence type="ECO:0000313" key="2">
    <source>
        <dbReference type="Proteomes" id="UP001328107"/>
    </source>
</evidence>
<sequence>MGPLDPERQHVLASSLHVHRLLVPVVVPENVVEDVIQTCSYPKVENEQIEMWIRRMENVHQQLVRSRDCENDQPEAVGVLKNQQWPEHEWMRVANVSSHYQCAEKRKCLTDAPEAAHVPAVKVVSDALLHLNQLMEEAEVKDDNVMLEKVRASVRALIEGAKTNLSEVLDAEDVLGEGDQDDDQLEEGEQLDEVTISQPYLNAQGCPFVIDADPATHRLRSQLRLLQRISIGLHT</sequence>
<name>A0AAN4ZVH4_9BILA</name>
<dbReference type="Proteomes" id="UP001328107">
    <property type="component" value="Unassembled WGS sequence"/>
</dbReference>
<evidence type="ECO:0000313" key="1">
    <source>
        <dbReference type="EMBL" id="GMR44355.1"/>
    </source>
</evidence>
<gene>
    <name evidence="1" type="ORF">PMAYCL1PPCAC_14550</name>
</gene>
<proteinExistence type="predicted"/>